<name>A0A2P2QIP7_RHIMU</name>
<reference evidence="1" key="1">
    <citation type="submission" date="2018-02" db="EMBL/GenBank/DDBJ databases">
        <title>Rhizophora mucronata_Transcriptome.</title>
        <authorList>
            <person name="Meera S.P."/>
            <person name="Sreeshan A."/>
            <person name="Augustine A."/>
        </authorList>
    </citation>
    <scope>NUCLEOTIDE SEQUENCE</scope>
    <source>
        <tissue evidence="1">Leaf</tissue>
    </source>
</reference>
<dbReference type="EMBL" id="GGEC01086394">
    <property type="protein sequence ID" value="MBX66878.1"/>
    <property type="molecule type" value="Transcribed_RNA"/>
</dbReference>
<protein>
    <submittedName>
        <fullName evidence="1">Uncharacterized protein</fullName>
    </submittedName>
</protein>
<sequence length="48" mass="5732">MMHRIFLVQNEHIIPNLYVWVCVLVEINRKLQLDVANKKRNAHSFATK</sequence>
<proteinExistence type="predicted"/>
<accession>A0A2P2QIP7</accession>
<evidence type="ECO:0000313" key="1">
    <source>
        <dbReference type="EMBL" id="MBX66878.1"/>
    </source>
</evidence>
<dbReference type="AlphaFoldDB" id="A0A2P2QIP7"/>
<organism evidence="1">
    <name type="scientific">Rhizophora mucronata</name>
    <name type="common">Asiatic mangrove</name>
    <dbReference type="NCBI Taxonomy" id="61149"/>
    <lineage>
        <taxon>Eukaryota</taxon>
        <taxon>Viridiplantae</taxon>
        <taxon>Streptophyta</taxon>
        <taxon>Embryophyta</taxon>
        <taxon>Tracheophyta</taxon>
        <taxon>Spermatophyta</taxon>
        <taxon>Magnoliopsida</taxon>
        <taxon>eudicotyledons</taxon>
        <taxon>Gunneridae</taxon>
        <taxon>Pentapetalae</taxon>
        <taxon>rosids</taxon>
        <taxon>fabids</taxon>
        <taxon>Malpighiales</taxon>
        <taxon>Rhizophoraceae</taxon>
        <taxon>Rhizophora</taxon>
    </lineage>
</organism>